<keyword evidence="3" id="KW-1185">Reference proteome</keyword>
<feature type="transmembrane region" description="Helical" evidence="1">
    <location>
        <begin position="6"/>
        <end position="26"/>
    </location>
</feature>
<evidence type="ECO:0000313" key="3">
    <source>
        <dbReference type="Proteomes" id="UP001161405"/>
    </source>
</evidence>
<proteinExistence type="predicted"/>
<dbReference type="Proteomes" id="UP001161405">
    <property type="component" value="Unassembled WGS sequence"/>
</dbReference>
<dbReference type="RefSeq" id="WP_284364621.1">
    <property type="nucleotide sequence ID" value="NZ_BSNI01000002.1"/>
</dbReference>
<comment type="caution">
    <text evidence="2">The sequence shown here is derived from an EMBL/GenBank/DDBJ whole genome shotgun (WGS) entry which is preliminary data.</text>
</comment>
<keyword evidence="1" id="KW-0472">Membrane</keyword>
<name>A0ABQ5UU01_9HYPH</name>
<feature type="transmembrane region" description="Helical" evidence="1">
    <location>
        <begin position="38"/>
        <end position="58"/>
    </location>
</feature>
<gene>
    <name evidence="2" type="ORF">GCM10007879_22870</name>
</gene>
<reference evidence="2" key="1">
    <citation type="journal article" date="2014" name="Int. J. Syst. Evol. Microbiol.">
        <title>Complete genome of a new Firmicutes species belonging to the dominant human colonic microbiota ('Ruminococcus bicirculans') reveals two chromosomes and a selective capacity to utilize plant glucans.</title>
        <authorList>
            <consortium name="NISC Comparative Sequencing Program"/>
            <person name="Wegmann U."/>
            <person name="Louis P."/>
            <person name="Goesmann A."/>
            <person name="Henrissat B."/>
            <person name="Duncan S.H."/>
            <person name="Flint H.J."/>
        </authorList>
    </citation>
    <scope>NUCLEOTIDE SEQUENCE</scope>
    <source>
        <strain evidence="2">NBRC 107169</strain>
    </source>
</reference>
<organism evidence="2 3">
    <name type="scientific">Maritalea porphyrae</name>
    <dbReference type="NCBI Taxonomy" id="880732"/>
    <lineage>
        <taxon>Bacteria</taxon>
        <taxon>Pseudomonadati</taxon>
        <taxon>Pseudomonadota</taxon>
        <taxon>Alphaproteobacteria</taxon>
        <taxon>Hyphomicrobiales</taxon>
        <taxon>Devosiaceae</taxon>
        <taxon>Maritalea</taxon>
    </lineage>
</organism>
<reference evidence="2" key="2">
    <citation type="submission" date="2023-01" db="EMBL/GenBank/DDBJ databases">
        <title>Draft genome sequence of Maritalea porphyrae strain NBRC 107169.</title>
        <authorList>
            <person name="Sun Q."/>
            <person name="Mori K."/>
        </authorList>
    </citation>
    <scope>NUCLEOTIDE SEQUENCE</scope>
    <source>
        <strain evidence="2">NBRC 107169</strain>
    </source>
</reference>
<accession>A0ABQ5UU01</accession>
<keyword evidence="1" id="KW-1133">Transmembrane helix</keyword>
<feature type="transmembrane region" description="Helical" evidence="1">
    <location>
        <begin position="64"/>
        <end position="93"/>
    </location>
</feature>
<protein>
    <submittedName>
        <fullName evidence="2">Branched-chain amino acid transport</fullName>
    </submittedName>
</protein>
<keyword evidence="1" id="KW-0812">Transmembrane</keyword>
<evidence type="ECO:0000313" key="2">
    <source>
        <dbReference type="EMBL" id="GLQ18038.1"/>
    </source>
</evidence>
<sequence length="98" mass="10201">MSNTVLIIIACAAVTYLTRCGGHLIISQFGEIHHRLRAALAAVPTAVLTALVAPSFVTHGIAEGLALCAAALIAMRFSIIISTFASLFILVGLRTLIG</sequence>
<dbReference type="EMBL" id="BSNI01000002">
    <property type="protein sequence ID" value="GLQ18038.1"/>
    <property type="molecule type" value="Genomic_DNA"/>
</dbReference>
<dbReference type="Pfam" id="PF05437">
    <property type="entry name" value="AzlD"/>
    <property type="match status" value="1"/>
</dbReference>
<evidence type="ECO:0000256" key="1">
    <source>
        <dbReference type="SAM" id="Phobius"/>
    </source>
</evidence>
<dbReference type="InterPro" id="IPR008407">
    <property type="entry name" value="Brnchd-chn_aa_trnsp_AzlD"/>
</dbReference>